<protein>
    <submittedName>
        <fullName evidence="1">Uncharacterized protein</fullName>
    </submittedName>
</protein>
<keyword evidence="2" id="KW-1185">Reference proteome</keyword>
<organism evidence="1 2">
    <name type="scientific">Aphanomyces invadans</name>
    <dbReference type="NCBI Taxonomy" id="157072"/>
    <lineage>
        <taxon>Eukaryota</taxon>
        <taxon>Sar</taxon>
        <taxon>Stramenopiles</taxon>
        <taxon>Oomycota</taxon>
        <taxon>Saprolegniomycetes</taxon>
        <taxon>Saprolegniales</taxon>
        <taxon>Verrucalvaceae</taxon>
        <taxon>Aphanomyces</taxon>
    </lineage>
</organism>
<name>A0A418AJJ9_9STRA</name>
<proteinExistence type="predicted"/>
<dbReference type="Gene3D" id="2.60.40.1400">
    <property type="entry name" value="G protein-activated inward rectifier potassium channel 1"/>
    <property type="match status" value="1"/>
</dbReference>
<evidence type="ECO:0000313" key="2">
    <source>
        <dbReference type="Proteomes" id="UP000285060"/>
    </source>
</evidence>
<evidence type="ECO:0000313" key="1">
    <source>
        <dbReference type="EMBL" id="RHY23970.1"/>
    </source>
</evidence>
<comment type="caution">
    <text evidence="1">The sequence shown here is derived from an EMBL/GenBank/DDBJ whole genome shotgun (WGS) entry which is preliminary data.</text>
</comment>
<sequence>MEAMDSAPPRPVARIVGRGEHVVDENGKVHEDTPIGSYKRTGGNWRKIYWDDLFHTIINTRTSRLAEAHVRCYAVRHEFDVSKDGVAEETALFQTHHMRLQQPDDDIGAFLLMALPQVVVRTQWC</sequence>
<accession>A0A418AJJ9</accession>
<gene>
    <name evidence="1" type="ORF">DYB32_009014</name>
</gene>
<dbReference type="Proteomes" id="UP000285060">
    <property type="component" value="Unassembled WGS sequence"/>
</dbReference>
<dbReference type="InterPro" id="IPR013518">
    <property type="entry name" value="K_chnl_inward-rec_Kir_cyto"/>
</dbReference>
<dbReference type="VEuPathDB" id="FungiDB:H310_13701"/>
<reference evidence="1 2" key="1">
    <citation type="submission" date="2018-08" db="EMBL/GenBank/DDBJ databases">
        <title>Aphanomyces genome sequencing and annotation.</title>
        <authorList>
            <person name="Minardi D."/>
            <person name="Oidtmann B."/>
            <person name="Van Der Giezen M."/>
            <person name="Studholme D.J."/>
        </authorList>
    </citation>
    <scope>NUCLEOTIDE SEQUENCE [LARGE SCALE GENOMIC DNA]</scope>
    <source>
        <strain evidence="1 2">NJM0002</strain>
    </source>
</reference>
<dbReference type="AlphaFoldDB" id="A0A418AJJ9"/>
<dbReference type="EMBL" id="QUSY01001700">
    <property type="protein sequence ID" value="RHY23970.1"/>
    <property type="molecule type" value="Genomic_DNA"/>
</dbReference>